<evidence type="ECO:0000313" key="2">
    <source>
        <dbReference type="RefSeq" id="XP_017026224.1"/>
    </source>
</evidence>
<name>A0A6P4IRZ7_DROKI</name>
<accession>A0A6P4IRZ7</accession>
<sequence>MSCCYCGTQTEDCGDCQSGEDQKKTSLFRMIIGPYPDEVIMSALDNILVLWGATKIKHMMELQASGKVTKNKSCPPSPSCPPLPSCSSACSVGRSGSFHSMSSTSCPSRAIDWKGKHSSAPSSPKAVCFRGPSSRLSAAASSPRQRSPRVDFTHPADDIRKRHSAGSFSMKQRLMQAEMVCSAACEALKTRLKPKESPRSGCKGQKWLWTRLIRTKNGCQVYEVYKDSKADCSPSKIGSKAPAIVFLVLRNGHIMPFETITSV</sequence>
<gene>
    <name evidence="2" type="primary">LOC108077430</name>
</gene>
<evidence type="ECO:0000313" key="1">
    <source>
        <dbReference type="Proteomes" id="UP001652661"/>
    </source>
</evidence>
<reference evidence="1" key="1">
    <citation type="submission" date="2025-05" db="UniProtKB">
        <authorList>
            <consortium name="RefSeq"/>
        </authorList>
    </citation>
    <scope>NUCLEOTIDE SEQUENCE [LARGE SCALE GENOMIC DNA]</scope>
    <source>
        <strain evidence="1">14028-0561.14</strain>
    </source>
</reference>
<proteinExistence type="predicted"/>
<dbReference type="AlphaFoldDB" id="A0A6P4IRZ7"/>
<dbReference type="OrthoDB" id="7921910at2759"/>
<organism evidence="1 2">
    <name type="scientific">Drosophila kikkawai</name>
    <name type="common">Fruit fly</name>
    <dbReference type="NCBI Taxonomy" id="30033"/>
    <lineage>
        <taxon>Eukaryota</taxon>
        <taxon>Metazoa</taxon>
        <taxon>Ecdysozoa</taxon>
        <taxon>Arthropoda</taxon>
        <taxon>Hexapoda</taxon>
        <taxon>Insecta</taxon>
        <taxon>Pterygota</taxon>
        <taxon>Neoptera</taxon>
        <taxon>Endopterygota</taxon>
        <taxon>Diptera</taxon>
        <taxon>Brachycera</taxon>
        <taxon>Muscomorpha</taxon>
        <taxon>Ephydroidea</taxon>
        <taxon>Drosophilidae</taxon>
        <taxon>Drosophila</taxon>
        <taxon>Sophophora</taxon>
    </lineage>
</organism>
<keyword evidence="1" id="KW-1185">Reference proteome</keyword>
<dbReference type="RefSeq" id="XP_017026224.1">
    <property type="nucleotide sequence ID" value="XM_017170735.3"/>
</dbReference>
<dbReference type="OMA" id="IRMLAMS"/>
<dbReference type="GeneID" id="108077430"/>
<protein>
    <submittedName>
        <fullName evidence="2">Uncharacterized protein</fullName>
    </submittedName>
</protein>
<reference evidence="2" key="2">
    <citation type="submission" date="2025-08" db="UniProtKB">
        <authorList>
            <consortium name="RefSeq"/>
        </authorList>
    </citation>
    <scope>IDENTIFICATION</scope>
    <source>
        <strain evidence="2">14028-0561.14</strain>
        <tissue evidence="2">Whole fly</tissue>
    </source>
</reference>
<dbReference type="Proteomes" id="UP001652661">
    <property type="component" value="Chromosome 2L"/>
</dbReference>